<evidence type="ECO:0000256" key="1">
    <source>
        <dbReference type="PROSITE-ProRule" id="PRU00703"/>
    </source>
</evidence>
<dbReference type="Pfam" id="PF00571">
    <property type="entry name" value="CBS"/>
    <property type="match status" value="1"/>
</dbReference>
<dbReference type="EMBL" id="SOFG01000011">
    <property type="protein sequence ID" value="TFB87743.1"/>
    <property type="molecule type" value="Genomic_DNA"/>
</dbReference>
<proteinExistence type="predicted"/>
<reference evidence="3 4" key="1">
    <citation type="submission" date="2019-03" db="EMBL/GenBank/DDBJ databases">
        <title>Genomics of glacier-inhabiting Cryobacterium strains.</title>
        <authorList>
            <person name="Liu Q."/>
            <person name="Xin Y.-H."/>
        </authorList>
    </citation>
    <scope>NUCLEOTIDE SEQUENCE [LARGE SCALE GENOMIC DNA]</scope>
    <source>
        <strain evidence="3 4">MDB2-B</strain>
    </source>
</reference>
<evidence type="ECO:0000313" key="3">
    <source>
        <dbReference type="EMBL" id="TFB87743.1"/>
    </source>
</evidence>
<comment type="caution">
    <text evidence="3">The sequence shown here is derived from an EMBL/GenBank/DDBJ whole genome shotgun (WGS) entry which is preliminary data.</text>
</comment>
<dbReference type="Gene3D" id="1.25.60.10">
    <property type="entry name" value="MgtE N-terminal domain-like"/>
    <property type="match status" value="1"/>
</dbReference>
<dbReference type="CDD" id="cd04606">
    <property type="entry name" value="CBS_pair_Mg_transporter"/>
    <property type="match status" value="1"/>
</dbReference>
<dbReference type="InterPro" id="IPR006669">
    <property type="entry name" value="MgtE_transporter"/>
</dbReference>
<evidence type="ECO:0000259" key="2">
    <source>
        <dbReference type="PROSITE" id="PS51371"/>
    </source>
</evidence>
<accession>A0ABY2IDS9</accession>
<feature type="domain" description="CBS" evidence="2">
    <location>
        <begin position="359"/>
        <end position="418"/>
    </location>
</feature>
<dbReference type="InterPro" id="IPR046342">
    <property type="entry name" value="CBS_dom_sf"/>
</dbReference>
<name>A0ABY2IDS9_9MICO</name>
<dbReference type="InterPro" id="IPR000644">
    <property type="entry name" value="CBS_dom"/>
</dbReference>
<evidence type="ECO:0000313" key="4">
    <source>
        <dbReference type="Proteomes" id="UP000297608"/>
    </source>
</evidence>
<dbReference type="SUPFAM" id="SSF158791">
    <property type="entry name" value="MgtE N-terminal domain-like"/>
    <property type="match status" value="1"/>
</dbReference>
<dbReference type="Pfam" id="PF03448">
    <property type="entry name" value="MgtE_N"/>
    <property type="match status" value="1"/>
</dbReference>
<dbReference type="SUPFAM" id="SSF54631">
    <property type="entry name" value="CBS-domain pair"/>
    <property type="match status" value="1"/>
</dbReference>
<sequence length="432" mass="47906">MTDSEVGLSQLLRHTVVDGQGKALGRLADVIVRLRGDDYPLLTALVVRVGSETVFVPIADVEALEPDRIELASARLDVRAFERRPGEVLLNADVLGHRLIDVDLASLVRAHDVYLTRLVHAHDVYLSPTPGVWVVTGLNVHQSHWWSSRRDKGNHPVRDWRSFEALIGHQPSVLVRTSFGKLRRLKAAQMADIIETADAKEQDELLAQVHADPEFEADVFEELEEDSLSQLLKSRSTTDVASVLSRMRADDAADAITDLPQERRREVLSLLPEPHRTKVLTLLGYHNATAGGLMGVEYLALSENATIRDALEVIRTSTTEQPEALTTIYTLDSEKRLTGAISIIRALQADADLTLREIVDPEPVHAAPEDDIIDVTTRMADFNLLTLPVLDEDGHILGIITVDDALEAALPEDWRRREAQAHSSQPPLTDED</sequence>
<protein>
    <submittedName>
        <fullName evidence="3">CBS domain-containing protein</fullName>
    </submittedName>
</protein>
<keyword evidence="1" id="KW-0129">CBS domain</keyword>
<dbReference type="PROSITE" id="PS51371">
    <property type="entry name" value="CBS"/>
    <property type="match status" value="1"/>
</dbReference>
<gene>
    <name evidence="3" type="ORF">E3O44_09910</name>
</gene>
<dbReference type="SMART" id="SM00924">
    <property type="entry name" value="MgtE_N"/>
    <property type="match status" value="1"/>
</dbReference>
<dbReference type="Gene3D" id="3.10.580.10">
    <property type="entry name" value="CBS-domain"/>
    <property type="match status" value="1"/>
</dbReference>
<dbReference type="Proteomes" id="UP000297608">
    <property type="component" value="Unassembled WGS sequence"/>
</dbReference>
<dbReference type="PANTHER" id="PTHR43773:SF1">
    <property type="entry name" value="MAGNESIUM TRANSPORTER MGTE"/>
    <property type="match status" value="1"/>
</dbReference>
<dbReference type="PANTHER" id="PTHR43773">
    <property type="entry name" value="MAGNESIUM TRANSPORTER MGTE"/>
    <property type="match status" value="1"/>
</dbReference>
<dbReference type="InterPro" id="IPR006668">
    <property type="entry name" value="Mg_transptr_MgtE_intracell_dom"/>
</dbReference>
<keyword evidence="4" id="KW-1185">Reference proteome</keyword>
<organism evidence="3 4">
    <name type="scientific">Cryobacterium algoricola</name>
    <dbReference type="NCBI Taxonomy" id="1259183"/>
    <lineage>
        <taxon>Bacteria</taxon>
        <taxon>Bacillati</taxon>
        <taxon>Actinomycetota</taxon>
        <taxon>Actinomycetes</taxon>
        <taxon>Micrococcales</taxon>
        <taxon>Microbacteriaceae</taxon>
        <taxon>Cryobacterium</taxon>
    </lineage>
</organism>
<dbReference type="InterPro" id="IPR038076">
    <property type="entry name" value="MgtE_N_sf"/>
</dbReference>